<feature type="transmembrane region" description="Helical" evidence="1">
    <location>
        <begin position="59"/>
        <end position="80"/>
    </location>
</feature>
<name>A0ABT6CNU4_9SPHN</name>
<keyword evidence="1" id="KW-0472">Membrane</keyword>
<evidence type="ECO:0000313" key="2">
    <source>
        <dbReference type="EMBL" id="MDF8335532.1"/>
    </source>
</evidence>
<feature type="transmembrane region" description="Helical" evidence="1">
    <location>
        <begin position="29"/>
        <end position="47"/>
    </location>
</feature>
<accession>A0ABT6CNU4</accession>
<dbReference type="Proteomes" id="UP001222770">
    <property type="component" value="Unassembled WGS sequence"/>
</dbReference>
<evidence type="ECO:0000313" key="3">
    <source>
        <dbReference type="Proteomes" id="UP001222770"/>
    </source>
</evidence>
<protein>
    <submittedName>
        <fullName evidence="2">Uncharacterized protein</fullName>
    </submittedName>
</protein>
<keyword evidence="1" id="KW-0812">Transmembrane</keyword>
<dbReference type="RefSeq" id="WP_277280495.1">
    <property type="nucleotide sequence ID" value="NZ_JAROCY010000030.1"/>
</dbReference>
<comment type="caution">
    <text evidence="2">The sequence shown here is derived from an EMBL/GenBank/DDBJ whole genome shotgun (WGS) entry which is preliminary data.</text>
</comment>
<keyword evidence="1" id="KW-1133">Transmembrane helix</keyword>
<dbReference type="EMBL" id="JAROCY010000030">
    <property type="protein sequence ID" value="MDF8335532.1"/>
    <property type="molecule type" value="Genomic_DNA"/>
</dbReference>
<reference evidence="2 3" key="1">
    <citation type="submission" date="2023-03" db="EMBL/GenBank/DDBJ databases">
        <title>Novosphingobium cyanobacteriorum sp. nov., isolated from a eutrophic reservoir during the Microcystis bloom period.</title>
        <authorList>
            <person name="Kang M."/>
            <person name="Le V."/>
            <person name="Ko S.-R."/>
            <person name="Lee S.-A."/>
            <person name="Ahn C.-Y."/>
        </authorList>
    </citation>
    <scope>NUCLEOTIDE SEQUENCE [LARGE SCALE GENOMIC DNA]</scope>
    <source>
        <strain evidence="2 3">HBC54</strain>
    </source>
</reference>
<proteinExistence type="predicted"/>
<evidence type="ECO:0000256" key="1">
    <source>
        <dbReference type="SAM" id="Phobius"/>
    </source>
</evidence>
<organism evidence="2 3">
    <name type="scientific">Novosphingobium cyanobacteriorum</name>
    <dbReference type="NCBI Taxonomy" id="3024215"/>
    <lineage>
        <taxon>Bacteria</taxon>
        <taxon>Pseudomonadati</taxon>
        <taxon>Pseudomonadota</taxon>
        <taxon>Alphaproteobacteria</taxon>
        <taxon>Sphingomonadales</taxon>
        <taxon>Sphingomonadaceae</taxon>
        <taxon>Novosphingobium</taxon>
    </lineage>
</organism>
<gene>
    <name evidence="2" type="ORF">POM99_20185</name>
</gene>
<sequence length="292" mass="32155">MRTTLFVLGVLDMIVFRLALDRAILPSAAIGAHGLLTALAFALWWWWTPQRRFAPVMGMVAGPCGVLVGTVAPALLQFVIAISRRSSSTLEHAPLPEATGDGLVKRVLDGRVRHPDPSRLVSLATLLRHGSLEQRCAALETAVRSFDPRLSRLVSIALNDEDQTVRALAAATASQVSHRIAHQRRAFGQALTRRDGKAATLLAEPLAAHVRHNVLLSESQREVIVQEILVLSQDRRFLENVGRETGELLMSEALKTGDLARLDQLCIDLPEKVMSADARQAMQWWRRQPAPC</sequence>
<keyword evidence="3" id="KW-1185">Reference proteome</keyword>